<dbReference type="InterPro" id="IPR046068">
    <property type="entry name" value="DUF6026"/>
</dbReference>
<evidence type="ECO:0000313" key="2">
    <source>
        <dbReference type="EMBL" id="MEJ5861787.1"/>
    </source>
</evidence>
<dbReference type="Proteomes" id="UP001380290">
    <property type="component" value="Unassembled WGS sequence"/>
</dbReference>
<evidence type="ECO:0000313" key="3">
    <source>
        <dbReference type="Proteomes" id="UP001380290"/>
    </source>
</evidence>
<evidence type="ECO:0000256" key="1">
    <source>
        <dbReference type="SAM" id="Coils"/>
    </source>
</evidence>
<keyword evidence="3" id="KW-1185">Reference proteome</keyword>
<proteinExistence type="predicted"/>
<reference evidence="2 3" key="1">
    <citation type="submission" date="2024-02" db="EMBL/GenBank/DDBJ databases">
        <title>Identification of pathogenicity and growth-promoting function of Pseudomonas putida variant.</title>
        <authorList>
            <person name="Sun J."/>
        </authorList>
    </citation>
    <scope>NUCLEOTIDE SEQUENCE [LARGE SCALE GENOMIC DNA]</scope>
    <source>
        <strain evidence="2 3">A03</strain>
    </source>
</reference>
<dbReference type="RefSeq" id="WP_186517102.1">
    <property type="nucleotide sequence ID" value="NZ_JABWRF020000004.1"/>
</dbReference>
<feature type="coiled-coil region" evidence="1">
    <location>
        <begin position="15"/>
        <end position="49"/>
    </location>
</feature>
<comment type="caution">
    <text evidence="2">The sequence shown here is derived from an EMBL/GenBank/DDBJ whole genome shotgun (WGS) entry which is preliminary data.</text>
</comment>
<dbReference type="EMBL" id="JBBHLC010000001">
    <property type="protein sequence ID" value="MEJ5861787.1"/>
    <property type="molecule type" value="Genomic_DNA"/>
</dbReference>
<dbReference type="Pfam" id="PF19491">
    <property type="entry name" value="DUF6026"/>
    <property type="match status" value="1"/>
</dbReference>
<accession>A0ABU8QMA0</accession>
<name>A0ABU8QMA0_9PSED</name>
<organism evidence="2 3">
    <name type="scientific">Pseudomonas farsensis</name>
    <dbReference type="NCBI Taxonomy" id="2745492"/>
    <lineage>
        <taxon>Bacteria</taxon>
        <taxon>Pseudomonadati</taxon>
        <taxon>Pseudomonadota</taxon>
        <taxon>Gammaproteobacteria</taxon>
        <taxon>Pseudomonadales</taxon>
        <taxon>Pseudomonadaceae</taxon>
        <taxon>Pseudomonas</taxon>
    </lineage>
</organism>
<keyword evidence="1" id="KW-0175">Coiled coil</keyword>
<gene>
    <name evidence="2" type="ORF">V7S98_00915</name>
</gene>
<sequence length="55" mass="6260">MGTLMPSTPTQTLYVTIRRDELRQLKDERDQLRQQLAQLNLLLNQTSSAGKSDSV</sequence>
<protein>
    <submittedName>
        <fullName evidence="2">DUF6026 family protein</fullName>
    </submittedName>
</protein>